<evidence type="ECO:0000256" key="5">
    <source>
        <dbReference type="ARBA" id="ARBA00022824"/>
    </source>
</evidence>
<evidence type="ECO:0000256" key="8">
    <source>
        <dbReference type="ARBA" id="ARBA00042574"/>
    </source>
</evidence>
<dbReference type="InterPro" id="IPR049625">
    <property type="entry name" value="Glyco_transf_61_cat"/>
</dbReference>
<accession>R7UP88</accession>
<proteinExistence type="predicted"/>
<keyword evidence="11" id="KW-0472">Membrane</keyword>
<dbReference type="EC" id="2.4.1.255" evidence="1"/>
<keyword evidence="5" id="KW-0256">Endoplasmic reticulum</keyword>
<dbReference type="PANTHER" id="PTHR20961">
    <property type="entry name" value="GLYCOSYLTRANSFERASE"/>
    <property type="match status" value="1"/>
</dbReference>
<evidence type="ECO:0000256" key="7">
    <source>
        <dbReference type="ARBA" id="ARBA00040944"/>
    </source>
</evidence>
<evidence type="ECO:0000313" key="15">
    <source>
        <dbReference type="Proteomes" id="UP000014760"/>
    </source>
</evidence>
<evidence type="ECO:0000256" key="11">
    <source>
        <dbReference type="SAM" id="Phobius"/>
    </source>
</evidence>
<dbReference type="HOGENOM" id="CLU_580507_0_0_1"/>
<evidence type="ECO:0000256" key="3">
    <source>
        <dbReference type="ARBA" id="ARBA00022679"/>
    </source>
</evidence>
<reference evidence="15" key="1">
    <citation type="submission" date="2012-12" db="EMBL/GenBank/DDBJ databases">
        <authorList>
            <person name="Hellsten U."/>
            <person name="Grimwood J."/>
            <person name="Chapman J.A."/>
            <person name="Shapiro H."/>
            <person name="Aerts A."/>
            <person name="Otillar R.P."/>
            <person name="Terry A.Y."/>
            <person name="Boore J.L."/>
            <person name="Simakov O."/>
            <person name="Marletaz F."/>
            <person name="Cho S.-J."/>
            <person name="Edsinger-Gonzales E."/>
            <person name="Havlak P."/>
            <person name="Kuo D.-H."/>
            <person name="Larsson T."/>
            <person name="Lv J."/>
            <person name="Arendt D."/>
            <person name="Savage R."/>
            <person name="Osoegawa K."/>
            <person name="de Jong P."/>
            <person name="Lindberg D.R."/>
            <person name="Seaver E.C."/>
            <person name="Weisblat D.A."/>
            <person name="Putnam N.H."/>
            <person name="Grigoriev I.V."/>
            <person name="Rokhsar D.S."/>
        </authorList>
    </citation>
    <scope>NUCLEOTIDE SEQUENCE</scope>
    <source>
        <strain evidence="15">I ESC-2004</strain>
    </source>
</reference>
<dbReference type="Pfam" id="PF04577">
    <property type="entry name" value="Glyco_transf_61"/>
    <property type="match status" value="1"/>
</dbReference>
<feature type="domain" description="Glycosyltransferase 61 catalytic" evidence="12">
    <location>
        <begin position="301"/>
        <end position="400"/>
    </location>
</feature>
<name>R7UP88_CAPTE</name>
<protein>
    <recommendedName>
        <fullName evidence="7">EGF domain-specific O-linked N-acetylglucosamine transferase</fullName>
        <ecNumber evidence="1">2.4.1.255</ecNumber>
    </recommendedName>
    <alternativeName>
        <fullName evidence="8">Extracellular O-linked N-acetylglucosamine transferase</fullName>
    </alternativeName>
</protein>
<dbReference type="EnsemblMetazoa" id="CapteT187734">
    <property type="protein sequence ID" value="CapteP187734"/>
    <property type="gene ID" value="CapteG187734"/>
</dbReference>
<keyword evidence="4" id="KW-0732">Signal</keyword>
<comment type="catalytic activity">
    <reaction evidence="9">
        <text>L-seryl-[protein] + UDP-N-acetyl-alpha-D-glucosamine = 3-O-(N-acetyl-beta-D-glucosaminyl)-L-seryl-[protein] + UDP + H(+)</text>
        <dbReference type="Rhea" id="RHEA:48904"/>
        <dbReference type="Rhea" id="RHEA-COMP:9863"/>
        <dbReference type="Rhea" id="RHEA-COMP:12251"/>
        <dbReference type="ChEBI" id="CHEBI:15378"/>
        <dbReference type="ChEBI" id="CHEBI:29999"/>
        <dbReference type="ChEBI" id="CHEBI:57705"/>
        <dbReference type="ChEBI" id="CHEBI:58223"/>
        <dbReference type="ChEBI" id="CHEBI:90838"/>
        <dbReference type="EC" id="2.4.1.255"/>
    </reaction>
</comment>
<organism evidence="13">
    <name type="scientific">Capitella teleta</name>
    <name type="common">Polychaete worm</name>
    <dbReference type="NCBI Taxonomy" id="283909"/>
    <lineage>
        <taxon>Eukaryota</taxon>
        <taxon>Metazoa</taxon>
        <taxon>Spiralia</taxon>
        <taxon>Lophotrochozoa</taxon>
        <taxon>Annelida</taxon>
        <taxon>Polychaeta</taxon>
        <taxon>Sedentaria</taxon>
        <taxon>Scolecida</taxon>
        <taxon>Capitellidae</taxon>
        <taxon>Capitella</taxon>
    </lineage>
</organism>
<sequence>MGRKGRFLRFLAIVGLLVYLPTCAFFVFRILVHKSPEDYLREATYIPVSSHVVGYQRKPTANFTNMRNNSYLSKWITRTESFCEGKIEIHAGRSVRFKDIVLVPERAIAKATGGESLDDVINHKEADEFYKYDPGFYQMMCEKETSNPLVRFAAQGIHFKDWAFAFVYHNEHPVPNEEYVTNVPGLTIALTRYEYANVYWIVMEIYDAFLSTTFYGLSPNDANILIMDAHPSGLLDELWSKTFKKFLRLSDLSHSTSFSALVWNFPRKYSPFLSQPRIEFPLLGEFRDFILNSFNISLENNAITERCEKKELKVLFIWRRDYVAHPRNPSGLITRKISNEQEILQAAQAAFPMYDVRGVQLDSLPMHEQLLLISQADIFIGMHGAAFGFVVLMKPGRAVVELWPQQQVDRGNWHMEALALANRLHYRSWTNMNSKYENRRTKSTYIPKDVIESLLRGATADVCKTS</sequence>
<dbReference type="OMA" id="CAKDEND"/>
<evidence type="ECO:0000313" key="13">
    <source>
        <dbReference type="EMBL" id="ELU08005.1"/>
    </source>
</evidence>
<dbReference type="InterPro" id="IPR007657">
    <property type="entry name" value="Glycosyltransferase_61"/>
</dbReference>
<evidence type="ECO:0000256" key="6">
    <source>
        <dbReference type="ARBA" id="ARBA00023180"/>
    </source>
</evidence>
<evidence type="ECO:0000256" key="9">
    <source>
        <dbReference type="ARBA" id="ARBA00048317"/>
    </source>
</evidence>
<dbReference type="AlphaFoldDB" id="R7UP88"/>
<keyword evidence="6" id="KW-0325">Glycoprotein</keyword>
<evidence type="ECO:0000256" key="1">
    <source>
        <dbReference type="ARBA" id="ARBA00011970"/>
    </source>
</evidence>
<dbReference type="Proteomes" id="UP000014760">
    <property type="component" value="Unassembled WGS sequence"/>
</dbReference>
<keyword evidence="11" id="KW-1133">Transmembrane helix</keyword>
<dbReference type="GO" id="GO:0005788">
    <property type="term" value="C:endoplasmic reticulum lumen"/>
    <property type="evidence" value="ECO:0007669"/>
    <property type="project" value="TreeGrafter"/>
</dbReference>
<evidence type="ECO:0000256" key="10">
    <source>
        <dbReference type="ARBA" id="ARBA00049432"/>
    </source>
</evidence>
<comment type="catalytic activity">
    <reaction evidence="10">
        <text>L-threonyl-[protein] + UDP-N-acetyl-alpha-D-glucosamine = 3-O-(N-acetyl-beta-D-glucosaminyl)-L-threonyl-[protein] + UDP + H(+)</text>
        <dbReference type="Rhea" id="RHEA:48908"/>
        <dbReference type="Rhea" id="RHEA-COMP:11060"/>
        <dbReference type="Rhea" id="RHEA-COMP:12252"/>
        <dbReference type="ChEBI" id="CHEBI:15378"/>
        <dbReference type="ChEBI" id="CHEBI:30013"/>
        <dbReference type="ChEBI" id="CHEBI:57705"/>
        <dbReference type="ChEBI" id="CHEBI:58223"/>
        <dbReference type="ChEBI" id="CHEBI:90840"/>
        <dbReference type="EC" id="2.4.1.255"/>
    </reaction>
</comment>
<evidence type="ECO:0000256" key="2">
    <source>
        <dbReference type="ARBA" id="ARBA00022676"/>
    </source>
</evidence>
<dbReference type="STRING" id="283909.R7UP88"/>
<keyword evidence="11" id="KW-0812">Transmembrane</keyword>
<dbReference type="OrthoDB" id="529273at2759"/>
<dbReference type="EMBL" id="AMQN01006865">
    <property type="status" value="NOT_ANNOTATED_CDS"/>
    <property type="molecule type" value="Genomic_DNA"/>
</dbReference>
<reference evidence="13 15" key="2">
    <citation type="journal article" date="2013" name="Nature">
        <title>Insights into bilaterian evolution from three spiralian genomes.</title>
        <authorList>
            <person name="Simakov O."/>
            <person name="Marletaz F."/>
            <person name="Cho S.J."/>
            <person name="Edsinger-Gonzales E."/>
            <person name="Havlak P."/>
            <person name="Hellsten U."/>
            <person name="Kuo D.H."/>
            <person name="Larsson T."/>
            <person name="Lv J."/>
            <person name="Arendt D."/>
            <person name="Savage R."/>
            <person name="Osoegawa K."/>
            <person name="de Jong P."/>
            <person name="Grimwood J."/>
            <person name="Chapman J.A."/>
            <person name="Shapiro H."/>
            <person name="Aerts A."/>
            <person name="Otillar R.P."/>
            <person name="Terry A.Y."/>
            <person name="Boore J.L."/>
            <person name="Grigoriev I.V."/>
            <person name="Lindberg D.R."/>
            <person name="Seaver E.C."/>
            <person name="Weisblat D.A."/>
            <person name="Putnam N.H."/>
            <person name="Rokhsar D.S."/>
        </authorList>
    </citation>
    <scope>NUCLEOTIDE SEQUENCE</scope>
    <source>
        <strain evidence="13 15">I ESC-2004</strain>
    </source>
</reference>
<evidence type="ECO:0000256" key="4">
    <source>
        <dbReference type="ARBA" id="ARBA00022729"/>
    </source>
</evidence>
<keyword evidence="3" id="KW-0808">Transferase</keyword>
<dbReference type="PANTHER" id="PTHR20961:SF148">
    <property type="entry name" value="EGF DOMAIN-SPECIFIC O-LINKED N-ACETYLGLUCOSAMINE TRANSFERASE"/>
    <property type="match status" value="1"/>
</dbReference>
<dbReference type="GO" id="GO:0097363">
    <property type="term" value="F:protein O-acetylglucosaminyltransferase activity"/>
    <property type="evidence" value="ECO:0007669"/>
    <property type="project" value="UniProtKB-EC"/>
</dbReference>
<keyword evidence="2" id="KW-0328">Glycosyltransferase</keyword>
<gene>
    <name evidence="13" type="ORF">CAPTEDRAFT_187734</name>
</gene>
<evidence type="ECO:0000259" key="12">
    <source>
        <dbReference type="Pfam" id="PF04577"/>
    </source>
</evidence>
<dbReference type="EMBL" id="KB299425">
    <property type="protein sequence ID" value="ELU08005.1"/>
    <property type="molecule type" value="Genomic_DNA"/>
</dbReference>
<feature type="transmembrane region" description="Helical" evidence="11">
    <location>
        <begin position="7"/>
        <end position="32"/>
    </location>
</feature>
<reference evidence="14" key="3">
    <citation type="submission" date="2015-06" db="UniProtKB">
        <authorList>
            <consortium name="EnsemblMetazoa"/>
        </authorList>
    </citation>
    <scope>IDENTIFICATION</scope>
</reference>
<keyword evidence="15" id="KW-1185">Reference proteome</keyword>
<evidence type="ECO:0000313" key="14">
    <source>
        <dbReference type="EnsemblMetazoa" id="CapteP187734"/>
    </source>
</evidence>